<keyword evidence="3" id="KW-1185">Reference proteome</keyword>
<dbReference type="AlphaFoldDB" id="A0A2A2H828"/>
<reference evidence="2 3" key="1">
    <citation type="journal article" date="2017" name="BMC Genomics">
        <title>Genomic analysis of methanogenic archaea reveals a shift towards energy conservation.</title>
        <authorList>
            <person name="Gilmore S.P."/>
            <person name="Henske J.K."/>
            <person name="Sexton J.A."/>
            <person name="Solomon K.V."/>
            <person name="Seppala S."/>
            <person name="Yoo J.I."/>
            <person name="Huyett L.M."/>
            <person name="Pressman A."/>
            <person name="Cogan J.Z."/>
            <person name="Kivenson V."/>
            <person name="Peng X."/>
            <person name="Tan Y."/>
            <person name="Valentine D.L."/>
            <person name="O'Malley M.A."/>
        </authorList>
    </citation>
    <scope>NUCLEOTIDE SEQUENCE [LARGE SCALE GENOMIC DNA]</scope>
    <source>
        <strain evidence="2 3">M.o.H.</strain>
    </source>
</reference>
<organism evidence="2 3">
    <name type="scientific">Methanobacterium bryantii</name>
    <dbReference type="NCBI Taxonomy" id="2161"/>
    <lineage>
        <taxon>Archaea</taxon>
        <taxon>Methanobacteriati</taxon>
        <taxon>Methanobacteriota</taxon>
        <taxon>Methanomada group</taxon>
        <taxon>Methanobacteria</taxon>
        <taxon>Methanobacteriales</taxon>
        <taxon>Methanobacteriaceae</taxon>
        <taxon>Methanobacterium</taxon>
    </lineage>
</organism>
<accession>A0A2A2H828</accession>
<evidence type="ECO:0000313" key="3">
    <source>
        <dbReference type="Proteomes" id="UP000217784"/>
    </source>
</evidence>
<evidence type="ECO:0000259" key="1">
    <source>
        <dbReference type="Pfam" id="PF08867"/>
    </source>
</evidence>
<proteinExistence type="predicted"/>
<dbReference type="Pfam" id="PF08867">
    <property type="entry name" value="FRG"/>
    <property type="match status" value="1"/>
</dbReference>
<dbReference type="InterPro" id="IPR014966">
    <property type="entry name" value="FRG-dom"/>
</dbReference>
<feature type="domain" description="FRG" evidence="1">
    <location>
        <begin position="9"/>
        <end position="42"/>
    </location>
</feature>
<evidence type="ECO:0000313" key="2">
    <source>
        <dbReference type="EMBL" id="PAV05611.1"/>
    </source>
</evidence>
<dbReference type="EMBL" id="LMVM01000003">
    <property type="protein sequence ID" value="PAV05611.1"/>
    <property type="molecule type" value="Genomic_DNA"/>
</dbReference>
<sequence>MHYKHDTLPLILQHYGMPTSCLDVTSDINIALFFALNKFSSDKQCYEPLNINECNDAVIYLFAEALNYKGNDGTRIRSSEDIINFFGSANLSVPLRIKRQKCGLLYGSSYYGINYYLDLLIGKIVLKDFNELFKTPQQDFLFPSGKDDEIFRLLEMYKPELPYLMKYKPKNKFTNRKQLEIYL</sequence>
<dbReference type="OrthoDB" id="78401at2157"/>
<gene>
    <name evidence="2" type="ORF">ASJ80_08870</name>
</gene>
<name>A0A2A2H828_METBR</name>
<comment type="caution">
    <text evidence="2">The sequence shown here is derived from an EMBL/GenBank/DDBJ whole genome shotgun (WGS) entry which is preliminary data.</text>
</comment>
<dbReference type="Proteomes" id="UP000217784">
    <property type="component" value="Unassembled WGS sequence"/>
</dbReference>
<protein>
    <recommendedName>
        <fullName evidence="1">FRG domain-containing protein</fullName>
    </recommendedName>
</protein>